<dbReference type="PANTHER" id="PTHR33988:SF1">
    <property type="entry name" value="ENDORIBONUCLEASE MAZF7-RELATED"/>
    <property type="match status" value="1"/>
</dbReference>
<reference evidence="2 3" key="1">
    <citation type="submission" date="2016-03" db="EMBL/GenBank/DDBJ databases">
        <authorList>
            <person name="Ploux O."/>
        </authorList>
    </citation>
    <scope>NUCLEOTIDE SEQUENCE [LARGE SCALE GENOMIC DNA]</scope>
    <source>
        <strain evidence="2 3">R-45363</strain>
    </source>
</reference>
<dbReference type="PIRSF" id="PIRSF033490">
    <property type="entry name" value="MazF"/>
    <property type="match status" value="1"/>
</dbReference>
<proteinExistence type="inferred from homology"/>
<dbReference type="OrthoDB" id="9808744at2"/>
<name>A0A177LXY6_METMH</name>
<keyword evidence="1" id="KW-0378">Hydrolase</keyword>
<dbReference type="InterPro" id="IPR011067">
    <property type="entry name" value="Plasmid_toxin/cell-grow_inhib"/>
</dbReference>
<dbReference type="Pfam" id="PF02452">
    <property type="entry name" value="PemK_toxin"/>
    <property type="match status" value="1"/>
</dbReference>
<dbReference type="GO" id="GO:0016787">
    <property type="term" value="F:hydrolase activity"/>
    <property type="evidence" value="ECO:0007669"/>
    <property type="project" value="UniProtKB-KW"/>
</dbReference>
<dbReference type="GO" id="GO:0004521">
    <property type="term" value="F:RNA endonuclease activity"/>
    <property type="evidence" value="ECO:0007669"/>
    <property type="project" value="TreeGrafter"/>
</dbReference>
<accession>A0A177LXY6</accession>
<protein>
    <recommendedName>
        <fullName evidence="1">mRNA interferase</fullName>
        <ecNumber evidence="1">3.1.-.-</ecNumber>
    </recommendedName>
</protein>
<sequence length="117" mass="12623">MVGMMKRGEVWTANLNPNKGAEIGKIRPVLVLQDEAMITGGLPTIVVVPLTSQFRPSLVPLRIPIAPQGRLKATSYVMAEQLRAIDRSRFGEGPLAAVTAAELAAVEKSLRGMMGLW</sequence>
<evidence type="ECO:0000256" key="1">
    <source>
        <dbReference type="PIRNR" id="PIRNR033490"/>
    </source>
</evidence>
<dbReference type="PANTHER" id="PTHR33988">
    <property type="entry name" value="ENDORIBONUCLEASE MAZF-RELATED"/>
    <property type="match status" value="1"/>
</dbReference>
<comment type="caution">
    <text evidence="2">The sequence shown here is derived from an EMBL/GenBank/DDBJ whole genome shotgun (WGS) entry which is preliminary data.</text>
</comment>
<dbReference type="EC" id="3.1.-.-" evidence="1"/>
<dbReference type="GO" id="GO:0016075">
    <property type="term" value="P:rRNA catabolic process"/>
    <property type="evidence" value="ECO:0007669"/>
    <property type="project" value="TreeGrafter"/>
</dbReference>
<dbReference type="InterPro" id="IPR003477">
    <property type="entry name" value="PemK-like"/>
</dbReference>
<dbReference type="AlphaFoldDB" id="A0A177LXY6"/>
<dbReference type="Proteomes" id="UP000078090">
    <property type="component" value="Unassembled WGS sequence"/>
</dbReference>
<comment type="function">
    <text evidence="1">Toxic component of a type II toxin-antitoxin (TA) system.</text>
</comment>
<gene>
    <name evidence="2" type="ORF">A1332_20720</name>
</gene>
<evidence type="ECO:0000313" key="2">
    <source>
        <dbReference type="EMBL" id="OAH98210.1"/>
    </source>
</evidence>
<keyword evidence="1" id="KW-0255">Endonuclease</keyword>
<dbReference type="SUPFAM" id="SSF50118">
    <property type="entry name" value="Cell growth inhibitor/plasmid maintenance toxic component"/>
    <property type="match status" value="1"/>
</dbReference>
<comment type="similarity">
    <text evidence="1">Belongs to the PemK/MazF family.</text>
</comment>
<organism evidence="2 3">
    <name type="scientific">Methylomonas methanica</name>
    <dbReference type="NCBI Taxonomy" id="421"/>
    <lineage>
        <taxon>Bacteria</taxon>
        <taxon>Pseudomonadati</taxon>
        <taxon>Pseudomonadota</taxon>
        <taxon>Gammaproteobacteria</taxon>
        <taxon>Methylococcales</taxon>
        <taxon>Methylococcaceae</taxon>
        <taxon>Methylomonas</taxon>
    </lineage>
</organism>
<keyword evidence="1" id="KW-0540">Nuclease</keyword>
<dbReference type="GO" id="GO:0003677">
    <property type="term" value="F:DNA binding"/>
    <property type="evidence" value="ECO:0007669"/>
    <property type="project" value="InterPro"/>
</dbReference>
<evidence type="ECO:0000313" key="3">
    <source>
        <dbReference type="Proteomes" id="UP000078090"/>
    </source>
</evidence>
<dbReference type="GO" id="GO:0006402">
    <property type="term" value="P:mRNA catabolic process"/>
    <property type="evidence" value="ECO:0007669"/>
    <property type="project" value="TreeGrafter"/>
</dbReference>
<dbReference type="Gene3D" id="2.30.30.110">
    <property type="match status" value="1"/>
</dbReference>
<dbReference type="EMBL" id="LUUG01000110">
    <property type="protein sequence ID" value="OAH98210.1"/>
    <property type="molecule type" value="Genomic_DNA"/>
</dbReference>